<reference evidence="2 3" key="1">
    <citation type="submission" date="2024-05" db="EMBL/GenBank/DDBJ databases">
        <title>Genome sequencing and assembly of Indian major carp, Cirrhinus mrigala (Hamilton, 1822).</title>
        <authorList>
            <person name="Mohindra V."/>
            <person name="Chowdhury L.M."/>
            <person name="Lal K."/>
            <person name="Jena J.K."/>
        </authorList>
    </citation>
    <scope>NUCLEOTIDE SEQUENCE [LARGE SCALE GENOMIC DNA]</scope>
    <source>
        <strain evidence="2">CM1030</strain>
        <tissue evidence="2">Blood</tissue>
    </source>
</reference>
<accession>A0ABD0RIV1</accession>
<evidence type="ECO:0000313" key="2">
    <source>
        <dbReference type="EMBL" id="KAL0198449.1"/>
    </source>
</evidence>
<keyword evidence="3" id="KW-1185">Reference proteome</keyword>
<evidence type="ECO:0000313" key="3">
    <source>
        <dbReference type="Proteomes" id="UP001529510"/>
    </source>
</evidence>
<sequence>YPAGEEIPQDLEAGPDSLLASSSSQGSEGVLSDVSAVGCSAEESSTGSQAGSTGANEQSAEQSPARGN</sequence>
<proteinExistence type="predicted"/>
<evidence type="ECO:0000256" key="1">
    <source>
        <dbReference type="SAM" id="MobiDB-lite"/>
    </source>
</evidence>
<feature type="region of interest" description="Disordered" evidence="1">
    <location>
        <begin position="1"/>
        <end position="68"/>
    </location>
</feature>
<feature type="compositionally biased region" description="Low complexity" evidence="1">
    <location>
        <begin position="40"/>
        <end position="55"/>
    </location>
</feature>
<comment type="caution">
    <text evidence="2">The sequence shown here is derived from an EMBL/GenBank/DDBJ whole genome shotgun (WGS) entry which is preliminary data.</text>
</comment>
<gene>
    <name evidence="2" type="ORF">M9458_006989</name>
</gene>
<dbReference type="AlphaFoldDB" id="A0ABD0RIV1"/>
<dbReference type="EMBL" id="JAMKFB020000003">
    <property type="protein sequence ID" value="KAL0198449.1"/>
    <property type="molecule type" value="Genomic_DNA"/>
</dbReference>
<protein>
    <submittedName>
        <fullName evidence="2">Uncharacterized protein</fullName>
    </submittedName>
</protein>
<organism evidence="2 3">
    <name type="scientific">Cirrhinus mrigala</name>
    <name type="common">Mrigala</name>
    <dbReference type="NCBI Taxonomy" id="683832"/>
    <lineage>
        <taxon>Eukaryota</taxon>
        <taxon>Metazoa</taxon>
        <taxon>Chordata</taxon>
        <taxon>Craniata</taxon>
        <taxon>Vertebrata</taxon>
        <taxon>Euteleostomi</taxon>
        <taxon>Actinopterygii</taxon>
        <taxon>Neopterygii</taxon>
        <taxon>Teleostei</taxon>
        <taxon>Ostariophysi</taxon>
        <taxon>Cypriniformes</taxon>
        <taxon>Cyprinidae</taxon>
        <taxon>Labeoninae</taxon>
        <taxon>Labeonini</taxon>
        <taxon>Cirrhinus</taxon>
    </lineage>
</organism>
<feature type="non-terminal residue" evidence="2">
    <location>
        <position position="68"/>
    </location>
</feature>
<name>A0ABD0RIV1_CIRMR</name>
<feature type="non-terminal residue" evidence="2">
    <location>
        <position position="1"/>
    </location>
</feature>
<feature type="compositionally biased region" description="Low complexity" evidence="1">
    <location>
        <begin position="14"/>
        <end position="32"/>
    </location>
</feature>
<dbReference type="Proteomes" id="UP001529510">
    <property type="component" value="Unassembled WGS sequence"/>
</dbReference>